<feature type="domain" description="DNA primase/polymerase bifunctional N-terminal" evidence="2">
    <location>
        <begin position="5"/>
        <end position="150"/>
    </location>
</feature>
<dbReference type="Pfam" id="PF09250">
    <property type="entry name" value="Prim-Pol"/>
    <property type="match status" value="1"/>
</dbReference>
<evidence type="ECO:0000259" key="2">
    <source>
        <dbReference type="SMART" id="SM00943"/>
    </source>
</evidence>
<evidence type="ECO:0000313" key="3">
    <source>
        <dbReference type="EMBL" id="KZM68409.1"/>
    </source>
</evidence>
<gene>
    <name evidence="3" type="ORF">AWN90_11035</name>
</gene>
<proteinExistence type="predicted"/>
<evidence type="ECO:0000259" key="1">
    <source>
        <dbReference type="SMART" id="SM00942"/>
    </source>
</evidence>
<dbReference type="InterPro" id="IPR015330">
    <property type="entry name" value="DNA_primase/pol_bifunc_N"/>
</dbReference>
<accession>A0A164HD43</accession>
<name>A0A164HD43_9NOCA</name>
<dbReference type="SUPFAM" id="SSF56747">
    <property type="entry name" value="Prim-pol domain"/>
    <property type="match status" value="1"/>
</dbReference>
<dbReference type="Proteomes" id="UP000076512">
    <property type="component" value="Unassembled WGS sequence"/>
</dbReference>
<organism evidence="3 4">
    <name type="scientific">Nocardia terpenica</name>
    <dbReference type="NCBI Taxonomy" id="455432"/>
    <lineage>
        <taxon>Bacteria</taxon>
        <taxon>Bacillati</taxon>
        <taxon>Actinomycetota</taxon>
        <taxon>Actinomycetes</taxon>
        <taxon>Mycobacteriales</taxon>
        <taxon>Nocardiaceae</taxon>
        <taxon>Nocardia</taxon>
    </lineage>
</organism>
<dbReference type="SMART" id="SM00943">
    <property type="entry name" value="Prim-Pol"/>
    <property type="match status" value="1"/>
</dbReference>
<comment type="caution">
    <text evidence="3">The sequence shown here is derived from an EMBL/GenBank/DDBJ whole genome shotgun (WGS) entry which is preliminary data.</text>
</comment>
<sequence>MIEHALAYARAGHAVLPLAPRGKVPVTAHGKDDASTDPEVIRRWWQRNPRYNIGVRPPAGTVVLDIDPRNGGSIAALGDLPDTWTARTGGGGWHLWFRCVGTTRGQVDGAPGIDIKTHSGYVVVPPSLHPGGGRYRWANRAGIADLPEHLRERVRPALVLPYQRPTQRRRGTGTGAGLARFVRQAGAGNRNNVLFWAASRAYADQASPDVLEAIADAGEAAGLSQLEVERTMASARKQVAA</sequence>
<dbReference type="SMART" id="SM00942">
    <property type="entry name" value="PriCT_1"/>
    <property type="match status" value="1"/>
</dbReference>
<reference evidence="3 4" key="1">
    <citation type="submission" date="2016-04" db="EMBL/GenBank/DDBJ databases">
        <authorList>
            <person name="Evans L.H."/>
            <person name="Alamgir A."/>
            <person name="Owens N."/>
            <person name="Weber N.D."/>
            <person name="Virtaneva K."/>
            <person name="Barbian K."/>
            <person name="Babar A."/>
            <person name="Rosenke K."/>
        </authorList>
    </citation>
    <scope>NUCLEOTIDE SEQUENCE [LARGE SCALE GENOMIC DNA]</scope>
    <source>
        <strain evidence="3 4">IFM 0406</strain>
    </source>
</reference>
<dbReference type="RefSeq" id="WP_171982898.1">
    <property type="nucleotide sequence ID" value="NZ_JABMCZ010000002.1"/>
</dbReference>
<dbReference type="CDD" id="cd04859">
    <property type="entry name" value="Prim_Pol"/>
    <property type="match status" value="1"/>
</dbReference>
<evidence type="ECO:0008006" key="5">
    <source>
        <dbReference type="Google" id="ProtNLM"/>
    </source>
</evidence>
<dbReference type="STRING" id="455432.AWN90_11035"/>
<dbReference type="AlphaFoldDB" id="A0A164HD43"/>
<feature type="domain" description="Primase C-terminal 1" evidence="1">
    <location>
        <begin position="179"/>
        <end position="241"/>
    </location>
</feature>
<dbReference type="InterPro" id="IPR014820">
    <property type="entry name" value="PriCT_1"/>
</dbReference>
<dbReference type="EMBL" id="LWGR01000021">
    <property type="protein sequence ID" value="KZM68409.1"/>
    <property type="molecule type" value="Genomic_DNA"/>
</dbReference>
<protein>
    <recommendedName>
        <fullName evidence="5">DNA primase</fullName>
    </recommendedName>
</protein>
<keyword evidence="4" id="KW-1185">Reference proteome</keyword>
<evidence type="ECO:0000313" key="4">
    <source>
        <dbReference type="Proteomes" id="UP000076512"/>
    </source>
</evidence>